<sequence>MSSDHLIQLREDAIRLREGGFTDLAFKKMTEFLSLVHPSFTHSHHLFLAEIYFEKKKYEEALKECDIAISIMHDFIPALELRAKIFIINSEFEKAELDRKKIRNIRDIEKAKWDDPDHYYHYK</sequence>
<gene>
    <name evidence="1" type="ORF">EHS15_12070</name>
</gene>
<accession>A0A4V3JXN8</accession>
<evidence type="ECO:0008006" key="3">
    <source>
        <dbReference type="Google" id="ProtNLM"/>
    </source>
</evidence>
<dbReference type="EMBL" id="RQHW01000047">
    <property type="protein sequence ID" value="TGN18146.1"/>
    <property type="molecule type" value="Genomic_DNA"/>
</dbReference>
<dbReference type="Gene3D" id="1.25.40.10">
    <property type="entry name" value="Tetratricopeptide repeat domain"/>
    <property type="match status" value="1"/>
</dbReference>
<dbReference type="InterPro" id="IPR011990">
    <property type="entry name" value="TPR-like_helical_dom_sf"/>
</dbReference>
<proteinExistence type="predicted"/>
<name>A0A4V3JXN8_9LEPT</name>
<dbReference type="Proteomes" id="UP000298058">
    <property type="component" value="Unassembled WGS sequence"/>
</dbReference>
<reference evidence="1" key="1">
    <citation type="journal article" date="2019" name="PLoS Negl. Trop. Dis.">
        <title>Revisiting the worldwide diversity of Leptospira species in the environment.</title>
        <authorList>
            <person name="Vincent A.T."/>
            <person name="Schiettekatte O."/>
            <person name="Bourhy P."/>
            <person name="Veyrier F.J."/>
            <person name="Picardeau M."/>
        </authorList>
    </citation>
    <scope>NUCLEOTIDE SEQUENCE [LARGE SCALE GENOMIC DNA]</scope>
    <source>
        <strain evidence="1">201300427</strain>
    </source>
</reference>
<dbReference type="OrthoDB" id="331996at2"/>
<dbReference type="SUPFAM" id="SSF48452">
    <property type="entry name" value="TPR-like"/>
    <property type="match status" value="1"/>
</dbReference>
<comment type="caution">
    <text evidence="1">The sequence shown here is derived from an EMBL/GenBank/DDBJ whole genome shotgun (WGS) entry which is preliminary data.</text>
</comment>
<protein>
    <recommendedName>
        <fullName evidence="3">Tetratricopeptide repeat protein</fullName>
    </recommendedName>
</protein>
<evidence type="ECO:0000313" key="2">
    <source>
        <dbReference type="Proteomes" id="UP000298058"/>
    </source>
</evidence>
<evidence type="ECO:0000313" key="1">
    <source>
        <dbReference type="EMBL" id="TGN18146.1"/>
    </source>
</evidence>
<dbReference type="AlphaFoldDB" id="A0A4V3JXN8"/>
<dbReference type="RefSeq" id="WP_135760833.1">
    <property type="nucleotide sequence ID" value="NZ_RQHW01000047.1"/>
</dbReference>
<keyword evidence="2" id="KW-1185">Reference proteome</keyword>
<organism evidence="1 2">
    <name type="scientific">Leptospira idonii</name>
    <dbReference type="NCBI Taxonomy" id="1193500"/>
    <lineage>
        <taxon>Bacteria</taxon>
        <taxon>Pseudomonadati</taxon>
        <taxon>Spirochaetota</taxon>
        <taxon>Spirochaetia</taxon>
        <taxon>Leptospirales</taxon>
        <taxon>Leptospiraceae</taxon>
        <taxon>Leptospira</taxon>
    </lineage>
</organism>